<dbReference type="EMBL" id="GGEC01074300">
    <property type="protein sequence ID" value="MBX54784.1"/>
    <property type="molecule type" value="Transcribed_RNA"/>
</dbReference>
<dbReference type="AlphaFoldDB" id="A0A2P2PJ67"/>
<protein>
    <submittedName>
        <fullName evidence="1">Protein trichome birefringence-like 23 isoform X1</fullName>
    </submittedName>
</protein>
<reference evidence="1" key="1">
    <citation type="submission" date="2018-02" db="EMBL/GenBank/DDBJ databases">
        <title>Rhizophora mucronata_Transcriptome.</title>
        <authorList>
            <person name="Meera S.P."/>
            <person name="Sreeshan A."/>
            <person name="Augustine A."/>
        </authorList>
    </citation>
    <scope>NUCLEOTIDE SEQUENCE</scope>
    <source>
        <tissue evidence="1">Leaf</tissue>
    </source>
</reference>
<accession>A0A2P2PJ67</accession>
<organism evidence="1">
    <name type="scientific">Rhizophora mucronata</name>
    <name type="common">Asiatic mangrove</name>
    <dbReference type="NCBI Taxonomy" id="61149"/>
    <lineage>
        <taxon>Eukaryota</taxon>
        <taxon>Viridiplantae</taxon>
        <taxon>Streptophyta</taxon>
        <taxon>Embryophyta</taxon>
        <taxon>Tracheophyta</taxon>
        <taxon>Spermatophyta</taxon>
        <taxon>Magnoliopsida</taxon>
        <taxon>eudicotyledons</taxon>
        <taxon>Gunneridae</taxon>
        <taxon>Pentapetalae</taxon>
        <taxon>rosids</taxon>
        <taxon>fabids</taxon>
        <taxon>Malpighiales</taxon>
        <taxon>Rhizophoraceae</taxon>
        <taxon>Rhizophora</taxon>
    </lineage>
</organism>
<evidence type="ECO:0000313" key="1">
    <source>
        <dbReference type="EMBL" id="MBX54784.1"/>
    </source>
</evidence>
<name>A0A2P2PJ67_RHIMU</name>
<sequence>MVENNGQSYLATVSFSNITGFFLWKSRIKEDSFGPKNVQVSISCFDRYLISGCLCLGLNHSTKYGETDKVIIY</sequence>
<proteinExistence type="predicted"/>